<dbReference type="OrthoDB" id="3039677at2759"/>
<accession>A0A0L6UR92</accession>
<comment type="caution">
    <text evidence="1">The sequence shown here is derived from an EMBL/GenBank/DDBJ whole genome shotgun (WGS) entry which is preliminary data.</text>
</comment>
<dbReference type="Proteomes" id="UP000037035">
    <property type="component" value="Unassembled WGS sequence"/>
</dbReference>
<dbReference type="VEuPathDB" id="FungiDB:VP01_4110g2"/>
<gene>
    <name evidence="1" type="ORF">VP01_4110g2</name>
</gene>
<feature type="non-terminal residue" evidence="1">
    <location>
        <position position="1"/>
    </location>
</feature>
<protein>
    <submittedName>
        <fullName evidence="1">Uncharacterized protein</fullName>
    </submittedName>
</protein>
<sequence length="385" mass="43629">TKLTQPWSFFRQVRIHRFAGPFSCHNLPPLIQNKLSHMCIAGITPGPYSPDPQTFNHLLGPIVDELITLDAGILIPTYQFPAGRSVQFCSFFHAEKSQIPALKLSRRQEKAETISSACSSQDAESHNDRHVVGVMHNWIEGILQGHFRYRWKFGQVQPSEARAKRQNHSTLNSCPKKRTRLTVQSTTDIDPEDFWARESYFSNYVSTNENEDNDILLNSGFGGSFFTEDDIDQFNTLLRQVVLPPGVPNLPLNLGEAAHGKLSASQWHSLFVFIIPLVICKMYIPNVANVDLSSARYKFLEKTAQLVQSPVLFLLENSSKGTSKDLKQTTKEKDIQVQLASYLKTSKYNQIITLRFTFLNRCLIGALWLVSLNFLGCTSLDSYRK</sequence>
<dbReference type="EMBL" id="LAVV01009181">
    <property type="protein sequence ID" value="KNZ51049.1"/>
    <property type="molecule type" value="Genomic_DNA"/>
</dbReference>
<evidence type="ECO:0000313" key="2">
    <source>
        <dbReference type="Proteomes" id="UP000037035"/>
    </source>
</evidence>
<evidence type="ECO:0000313" key="1">
    <source>
        <dbReference type="EMBL" id="KNZ51049.1"/>
    </source>
</evidence>
<name>A0A0L6UR92_9BASI</name>
<organism evidence="1 2">
    <name type="scientific">Puccinia sorghi</name>
    <dbReference type="NCBI Taxonomy" id="27349"/>
    <lineage>
        <taxon>Eukaryota</taxon>
        <taxon>Fungi</taxon>
        <taxon>Dikarya</taxon>
        <taxon>Basidiomycota</taxon>
        <taxon>Pucciniomycotina</taxon>
        <taxon>Pucciniomycetes</taxon>
        <taxon>Pucciniales</taxon>
        <taxon>Pucciniaceae</taxon>
        <taxon>Puccinia</taxon>
    </lineage>
</organism>
<dbReference type="AlphaFoldDB" id="A0A0L6UR92"/>
<proteinExistence type="predicted"/>
<reference evidence="1 2" key="1">
    <citation type="submission" date="2015-08" db="EMBL/GenBank/DDBJ databases">
        <title>Next Generation Sequencing and Analysis of the Genome of Puccinia sorghi L Schw, the Causal Agent of Maize Common Rust.</title>
        <authorList>
            <person name="Rochi L."/>
            <person name="Burguener G."/>
            <person name="Darino M."/>
            <person name="Turjanski A."/>
            <person name="Kreff E."/>
            <person name="Dieguez M.J."/>
            <person name="Sacco F."/>
        </authorList>
    </citation>
    <scope>NUCLEOTIDE SEQUENCE [LARGE SCALE GENOMIC DNA]</scope>
    <source>
        <strain evidence="1 2">RO10H11247</strain>
    </source>
</reference>
<keyword evidence="2" id="KW-1185">Reference proteome</keyword>